<proteinExistence type="inferred from homology"/>
<dbReference type="RefSeq" id="WP_289456208.1">
    <property type="nucleotide sequence ID" value="NZ_JAUCGQ010000002.1"/>
</dbReference>
<comment type="caution">
    <text evidence="10">The sequence shown here is derived from an EMBL/GenBank/DDBJ whole genome shotgun (WGS) entry which is preliminary data.</text>
</comment>
<dbReference type="PIRSF" id="PIRSF000194">
    <property type="entry name" value="DHFR"/>
    <property type="match status" value="1"/>
</dbReference>
<comment type="function">
    <text evidence="7">Key enzyme in folate metabolism. Catalyzes an essential reaction for de novo glycine and purine synthesis, and for DNA precursor synthesis.</text>
</comment>
<accession>A0ABT7SIX2</accession>
<dbReference type="PANTHER" id="PTHR48069">
    <property type="entry name" value="DIHYDROFOLATE REDUCTASE"/>
    <property type="match status" value="1"/>
</dbReference>
<dbReference type="PANTHER" id="PTHR48069:SF3">
    <property type="entry name" value="DIHYDROFOLATE REDUCTASE"/>
    <property type="match status" value="1"/>
</dbReference>
<feature type="domain" description="DHFR" evidence="9">
    <location>
        <begin position="2"/>
        <end position="161"/>
    </location>
</feature>
<dbReference type="PROSITE" id="PS51330">
    <property type="entry name" value="DHFR_2"/>
    <property type="match status" value="1"/>
</dbReference>
<dbReference type="InterPro" id="IPR024072">
    <property type="entry name" value="DHFR-like_dom_sf"/>
</dbReference>
<keyword evidence="4 7" id="KW-0554">One-carbon metabolism</keyword>
<evidence type="ECO:0000256" key="2">
    <source>
        <dbReference type="ARBA" id="ARBA00009539"/>
    </source>
</evidence>
<dbReference type="InterPro" id="IPR017925">
    <property type="entry name" value="DHFR_CS"/>
</dbReference>
<gene>
    <name evidence="10" type="ORF">QRT04_14440</name>
</gene>
<evidence type="ECO:0000256" key="1">
    <source>
        <dbReference type="ARBA" id="ARBA00004903"/>
    </source>
</evidence>
<dbReference type="InterPro" id="IPR012259">
    <property type="entry name" value="DHFR"/>
</dbReference>
<evidence type="ECO:0000256" key="4">
    <source>
        <dbReference type="ARBA" id="ARBA00022563"/>
    </source>
</evidence>
<dbReference type="SUPFAM" id="SSF53597">
    <property type="entry name" value="Dihydrofolate reductase-like"/>
    <property type="match status" value="1"/>
</dbReference>
<keyword evidence="11" id="KW-1185">Reference proteome</keyword>
<dbReference type="PRINTS" id="PR00070">
    <property type="entry name" value="DHFR"/>
</dbReference>
<evidence type="ECO:0000256" key="6">
    <source>
        <dbReference type="ARBA" id="ARBA00023002"/>
    </source>
</evidence>
<dbReference type="GO" id="GO:0004146">
    <property type="term" value="F:dihydrofolate reductase activity"/>
    <property type="evidence" value="ECO:0007669"/>
    <property type="project" value="UniProtKB-EC"/>
</dbReference>
<dbReference type="EC" id="1.5.1.3" evidence="3 7"/>
<keyword evidence="5 7" id="KW-0521">NADP</keyword>
<comment type="similarity">
    <text evidence="2 7 8">Belongs to the dihydrofolate reductase family.</text>
</comment>
<reference evidence="10 11" key="1">
    <citation type="submission" date="2023-06" db="EMBL/GenBank/DDBJ databases">
        <title>Cellulomonas sp. MW4 Whole genome sequence.</title>
        <authorList>
            <person name="Park S."/>
        </authorList>
    </citation>
    <scope>NUCLEOTIDE SEQUENCE [LARGE SCALE GENOMIC DNA]</scope>
    <source>
        <strain evidence="10 11">MW4</strain>
    </source>
</reference>
<dbReference type="EMBL" id="JAUCGQ010000002">
    <property type="protein sequence ID" value="MDM7856133.1"/>
    <property type="molecule type" value="Genomic_DNA"/>
</dbReference>
<evidence type="ECO:0000313" key="10">
    <source>
        <dbReference type="EMBL" id="MDM7856133.1"/>
    </source>
</evidence>
<evidence type="ECO:0000313" key="11">
    <source>
        <dbReference type="Proteomes" id="UP001529338"/>
    </source>
</evidence>
<protein>
    <recommendedName>
        <fullName evidence="3 7">Dihydrofolate reductase</fullName>
        <ecNumber evidence="3 7">1.5.1.3</ecNumber>
    </recommendedName>
</protein>
<dbReference type="CDD" id="cd00209">
    <property type="entry name" value="DHFR"/>
    <property type="match status" value="1"/>
</dbReference>
<evidence type="ECO:0000256" key="3">
    <source>
        <dbReference type="ARBA" id="ARBA00012856"/>
    </source>
</evidence>
<keyword evidence="6 7" id="KW-0560">Oxidoreductase</keyword>
<evidence type="ECO:0000256" key="7">
    <source>
        <dbReference type="PIRNR" id="PIRNR000194"/>
    </source>
</evidence>
<dbReference type="Pfam" id="PF00186">
    <property type="entry name" value="DHFR_1"/>
    <property type="match status" value="1"/>
</dbReference>
<dbReference type="Gene3D" id="3.40.430.10">
    <property type="entry name" value="Dihydrofolate Reductase, subunit A"/>
    <property type="match status" value="1"/>
</dbReference>
<dbReference type="Proteomes" id="UP001529338">
    <property type="component" value="Unassembled WGS sequence"/>
</dbReference>
<comment type="pathway">
    <text evidence="1 7">Cofactor biosynthesis; tetrahydrofolate biosynthesis; 5,6,7,8-tetrahydrofolate from 7,8-dihydrofolate: step 1/1.</text>
</comment>
<evidence type="ECO:0000256" key="5">
    <source>
        <dbReference type="ARBA" id="ARBA00022857"/>
    </source>
</evidence>
<organism evidence="10 11">
    <name type="scientific">Cellulomonas alba</name>
    <dbReference type="NCBI Taxonomy" id="3053467"/>
    <lineage>
        <taxon>Bacteria</taxon>
        <taxon>Bacillati</taxon>
        <taxon>Actinomycetota</taxon>
        <taxon>Actinomycetes</taxon>
        <taxon>Micrococcales</taxon>
        <taxon>Cellulomonadaceae</taxon>
        <taxon>Cellulomonas</taxon>
    </lineage>
</organism>
<dbReference type="InterPro" id="IPR001796">
    <property type="entry name" value="DHFR_dom"/>
</dbReference>
<sequence length="176" mass="18512">MTLGLVWAQSPAGVIGTDGTLPWHVPEDLAHFRSLTRGCPVVMGRATWESLPERFRPLPGRQNVVLSRAPGYDAPGAVVVGSLDAALELVGDRDAWVIGGGAVYAGAVALADVAVVTVVDLDVAGDTHAPALDAREWEVVDDGPWLTSSAGPRYRFVTSRRRTPSGRPAPGAAWPV</sequence>
<evidence type="ECO:0000259" key="9">
    <source>
        <dbReference type="PROSITE" id="PS51330"/>
    </source>
</evidence>
<dbReference type="PROSITE" id="PS00075">
    <property type="entry name" value="DHFR_1"/>
    <property type="match status" value="1"/>
</dbReference>
<name>A0ABT7SIX2_9CELL</name>
<evidence type="ECO:0000256" key="8">
    <source>
        <dbReference type="RuleBase" id="RU004474"/>
    </source>
</evidence>
<comment type="catalytic activity">
    <reaction evidence="7">
        <text>(6S)-5,6,7,8-tetrahydrofolate + NADP(+) = 7,8-dihydrofolate + NADPH + H(+)</text>
        <dbReference type="Rhea" id="RHEA:15009"/>
        <dbReference type="ChEBI" id="CHEBI:15378"/>
        <dbReference type="ChEBI" id="CHEBI:57451"/>
        <dbReference type="ChEBI" id="CHEBI:57453"/>
        <dbReference type="ChEBI" id="CHEBI:57783"/>
        <dbReference type="ChEBI" id="CHEBI:58349"/>
        <dbReference type="EC" id="1.5.1.3"/>
    </reaction>
</comment>